<sequence>MRTHRTSLAGFLTVSKLRPRFVELKATYSSTRGCGERAVVRLRKARESARTAQDYHQFVGRKSIILVTSNGNAVSMLYVNKLWWTMTKACRKTHNTTNAVEVQGDEDCFQGPYVKVRKSEEHNLPMRNVPCKSI</sequence>
<dbReference type="AlphaFoldDB" id="A0A0D0EDB0"/>
<gene>
    <name evidence="1" type="ORF">PAXRUDRAFT_539176</name>
</gene>
<dbReference type="EMBL" id="KN824826">
    <property type="protein sequence ID" value="KIL00806.1"/>
    <property type="molecule type" value="Genomic_DNA"/>
</dbReference>
<evidence type="ECO:0000313" key="2">
    <source>
        <dbReference type="Proteomes" id="UP000054538"/>
    </source>
</evidence>
<organism evidence="1 2">
    <name type="scientific">Paxillus rubicundulus Ve08.2h10</name>
    <dbReference type="NCBI Taxonomy" id="930991"/>
    <lineage>
        <taxon>Eukaryota</taxon>
        <taxon>Fungi</taxon>
        <taxon>Dikarya</taxon>
        <taxon>Basidiomycota</taxon>
        <taxon>Agaricomycotina</taxon>
        <taxon>Agaricomycetes</taxon>
        <taxon>Agaricomycetidae</taxon>
        <taxon>Boletales</taxon>
        <taxon>Paxilineae</taxon>
        <taxon>Paxillaceae</taxon>
        <taxon>Paxillus</taxon>
    </lineage>
</organism>
<dbReference type="Proteomes" id="UP000054538">
    <property type="component" value="Unassembled WGS sequence"/>
</dbReference>
<dbReference type="InParanoid" id="A0A0D0EDB0"/>
<proteinExistence type="predicted"/>
<accession>A0A0D0EDB0</accession>
<evidence type="ECO:0000313" key="1">
    <source>
        <dbReference type="EMBL" id="KIL00806.1"/>
    </source>
</evidence>
<keyword evidence="2" id="KW-1185">Reference proteome</keyword>
<protein>
    <submittedName>
        <fullName evidence="1">Uncharacterized protein</fullName>
    </submittedName>
</protein>
<reference evidence="1 2" key="1">
    <citation type="submission" date="2014-04" db="EMBL/GenBank/DDBJ databases">
        <authorList>
            <consortium name="DOE Joint Genome Institute"/>
            <person name="Kuo A."/>
            <person name="Kohler A."/>
            <person name="Jargeat P."/>
            <person name="Nagy L.G."/>
            <person name="Floudas D."/>
            <person name="Copeland A."/>
            <person name="Barry K.W."/>
            <person name="Cichocki N."/>
            <person name="Veneault-Fourrey C."/>
            <person name="LaButti K."/>
            <person name="Lindquist E.A."/>
            <person name="Lipzen A."/>
            <person name="Lundell T."/>
            <person name="Morin E."/>
            <person name="Murat C."/>
            <person name="Sun H."/>
            <person name="Tunlid A."/>
            <person name="Henrissat B."/>
            <person name="Grigoriev I.V."/>
            <person name="Hibbett D.S."/>
            <person name="Martin F."/>
            <person name="Nordberg H.P."/>
            <person name="Cantor M.N."/>
            <person name="Hua S.X."/>
        </authorList>
    </citation>
    <scope>NUCLEOTIDE SEQUENCE [LARGE SCALE GENOMIC DNA]</scope>
    <source>
        <strain evidence="1 2">Ve08.2h10</strain>
    </source>
</reference>
<reference evidence="2" key="2">
    <citation type="submission" date="2015-01" db="EMBL/GenBank/DDBJ databases">
        <title>Evolutionary Origins and Diversification of the Mycorrhizal Mutualists.</title>
        <authorList>
            <consortium name="DOE Joint Genome Institute"/>
            <consortium name="Mycorrhizal Genomics Consortium"/>
            <person name="Kohler A."/>
            <person name="Kuo A."/>
            <person name="Nagy L.G."/>
            <person name="Floudas D."/>
            <person name="Copeland A."/>
            <person name="Barry K.W."/>
            <person name="Cichocki N."/>
            <person name="Veneault-Fourrey C."/>
            <person name="LaButti K."/>
            <person name="Lindquist E.A."/>
            <person name="Lipzen A."/>
            <person name="Lundell T."/>
            <person name="Morin E."/>
            <person name="Murat C."/>
            <person name="Riley R."/>
            <person name="Ohm R."/>
            <person name="Sun H."/>
            <person name="Tunlid A."/>
            <person name="Henrissat B."/>
            <person name="Grigoriev I.V."/>
            <person name="Hibbett D.S."/>
            <person name="Martin F."/>
        </authorList>
    </citation>
    <scope>NUCLEOTIDE SEQUENCE [LARGE SCALE GENOMIC DNA]</scope>
    <source>
        <strain evidence="2">Ve08.2h10</strain>
    </source>
</reference>
<name>A0A0D0EDB0_9AGAM</name>
<dbReference type="HOGENOM" id="CLU_1896888_0_0_1"/>